<feature type="region of interest" description="Disordered" evidence="1">
    <location>
        <begin position="1"/>
        <end position="91"/>
    </location>
</feature>
<feature type="compositionally biased region" description="Low complexity" evidence="1">
    <location>
        <begin position="61"/>
        <end position="72"/>
    </location>
</feature>
<evidence type="ECO:0000313" key="2">
    <source>
        <dbReference type="EMBL" id="CAK7229605.1"/>
    </source>
</evidence>
<feature type="compositionally biased region" description="Low complexity" evidence="1">
    <location>
        <begin position="24"/>
        <end position="34"/>
    </location>
</feature>
<organism evidence="2 3">
    <name type="scientific">Sporothrix eucalyptigena</name>
    <dbReference type="NCBI Taxonomy" id="1812306"/>
    <lineage>
        <taxon>Eukaryota</taxon>
        <taxon>Fungi</taxon>
        <taxon>Dikarya</taxon>
        <taxon>Ascomycota</taxon>
        <taxon>Pezizomycotina</taxon>
        <taxon>Sordariomycetes</taxon>
        <taxon>Sordariomycetidae</taxon>
        <taxon>Ophiostomatales</taxon>
        <taxon>Ophiostomataceae</taxon>
        <taxon>Sporothrix</taxon>
    </lineage>
</organism>
<sequence length="91" mass="9656">MFDSPDTFVAPQTPRSPRCPGTQSPRSSSIVVSSYEADDENDAEPLSPLGAEIGPVTSAMDDISNLDISDSSEVCSDTSKSPKKVDPEPIR</sequence>
<accession>A0ABP0CD95</accession>
<name>A0ABP0CD95_9PEZI</name>
<protein>
    <submittedName>
        <fullName evidence="2">Uncharacterized protein</fullName>
    </submittedName>
</protein>
<evidence type="ECO:0000256" key="1">
    <source>
        <dbReference type="SAM" id="MobiDB-lite"/>
    </source>
</evidence>
<keyword evidence="3" id="KW-1185">Reference proteome</keyword>
<reference evidence="2 3" key="1">
    <citation type="submission" date="2024-01" db="EMBL/GenBank/DDBJ databases">
        <authorList>
            <person name="Allen C."/>
            <person name="Tagirdzhanova G."/>
        </authorList>
    </citation>
    <scope>NUCLEOTIDE SEQUENCE [LARGE SCALE GENOMIC DNA]</scope>
</reference>
<evidence type="ECO:0000313" key="3">
    <source>
        <dbReference type="Proteomes" id="UP001642482"/>
    </source>
</evidence>
<proteinExistence type="predicted"/>
<dbReference type="EMBL" id="CAWUHD010000087">
    <property type="protein sequence ID" value="CAK7229605.1"/>
    <property type="molecule type" value="Genomic_DNA"/>
</dbReference>
<comment type="caution">
    <text evidence="2">The sequence shown here is derived from an EMBL/GenBank/DDBJ whole genome shotgun (WGS) entry which is preliminary data.</text>
</comment>
<gene>
    <name evidence="2" type="ORF">SEUCBS140593_007301</name>
</gene>
<dbReference type="Proteomes" id="UP001642482">
    <property type="component" value="Unassembled WGS sequence"/>
</dbReference>